<evidence type="ECO:0000313" key="3">
    <source>
        <dbReference type="Proteomes" id="UP000009022"/>
    </source>
</evidence>
<evidence type="ECO:0000259" key="1">
    <source>
        <dbReference type="Pfam" id="PF14643"/>
    </source>
</evidence>
<dbReference type="GeneID" id="6750571"/>
<protein>
    <recommendedName>
        <fullName evidence="1">DUF4455 domain-containing protein</fullName>
    </recommendedName>
</protein>
<gene>
    <name evidence="2" type="ORF">TRIADDRAFT_53284</name>
</gene>
<name>B3RNT9_TRIAD</name>
<dbReference type="AlphaFoldDB" id="B3RNT9"/>
<dbReference type="InterPro" id="IPR028089">
    <property type="entry name" value="DUF4455"/>
</dbReference>
<dbReference type="OrthoDB" id="431588at2759"/>
<dbReference type="PANTHER" id="PTHR21444">
    <property type="entry name" value="COILED-COIL DOMAIN-CONTAINING PROTEIN 180"/>
    <property type="match status" value="1"/>
</dbReference>
<dbReference type="Pfam" id="PF14643">
    <property type="entry name" value="DUF4455"/>
    <property type="match status" value="1"/>
</dbReference>
<accession>B3RNT9</accession>
<dbReference type="PANTHER" id="PTHR21444:SF14">
    <property type="entry name" value="COILED-COIL DOMAIN-CONTAINING PROTEIN 180"/>
    <property type="match status" value="1"/>
</dbReference>
<dbReference type="EMBL" id="DS985242">
    <property type="protein sequence ID" value="EDV27522.1"/>
    <property type="molecule type" value="Genomic_DNA"/>
</dbReference>
<proteinExistence type="predicted"/>
<organism evidence="2 3">
    <name type="scientific">Trichoplax adhaerens</name>
    <name type="common">Trichoplax reptans</name>
    <dbReference type="NCBI Taxonomy" id="10228"/>
    <lineage>
        <taxon>Eukaryota</taxon>
        <taxon>Metazoa</taxon>
        <taxon>Placozoa</taxon>
        <taxon>Uniplacotomia</taxon>
        <taxon>Trichoplacea</taxon>
        <taxon>Trichoplacidae</taxon>
        <taxon>Trichoplax</taxon>
    </lineage>
</organism>
<dbReference type="Proteomes" id="UP000009022">
    <property type="component" value="Unassembled WGS sequence"/>
</dbReference>
<dbReference type="CTD" id="6750571"/>
<keyword evidence="3" id="KW-1185">Reference proteome</keyword>
<dbReference type="eggNOG" id="ENOG502QT47">
    <property type="taxonomic scope" value="Eukaryota"/>
</dbReference>
<dbReference type="InParanoid" id="B3RNT9"/>
<reference evidence="2 3" key="1">
    <citation type="journal article" date="2008" name="Nature">
        <title>The Trichoplax genome and the nature of placozoans.</title>
        <authorList>
            <person name="Srivastava M."/>
            <person name="Begovic E."/>
            <person name="Chapman J."/>
            <person name="Putnam N.H."/>
            <person name="Hellsten U."/>
            <person name="Kawashima T."/>
            <person name="Kuo A."/>
            <person name="Mitros T."/>
            <person name="Salamov A."/>
            <person name="Carpenter M.L."/>
            <person name="Signorovitch A.Y."/>
            <person name="Moreno M.A."/>
            <person name="Kamm K."/>
            <person name="Grimwood J."/>
            <person name="Schmutz J."/>
            <person name="Shapiro H."/>
            <person name="Grigoriev I.V."/>
            <person name="Buss L.W."/>
            <person name="Schierwater B."/>
            <person name="Dellaporta S.L."/>
            <person name="Rokhsar D.S."/>
        </authorList>
    </citation>
    <scope>NUCLEOTIDE SEQUENCE [LARGE SCALE GENOMIC DNA]</scope>
    <source>
        <strain evidence="2 3">Grell-BS-1999</strain>
    </source>
</reference>
<feature type="domain" description="DUF4455" evidence="1">
    <location>
        <begin position="144"/>
        <end position="333"/>
    </location>
</feature>
<dbReference type="OMA" id="DEAQHIN"/>
<dbReference type="KEGG" id="tad:TRIADDRAFT_53284"/>
<dbReference type="RefSeq" id="XP_002109356.1">
    <property type="nucleotide sequence ID" value="XM_002109320.1"/>
</dbReference>
<sequence length="333" mass="39148">MATTNTIPKKFRQVTTKNVYKKLFDAEVDLVKSLSKERTSFPIQEKPNSIPLVRESRGVLGNGILTDRQKRWLFSNLNDERVENPVYLKKQLEAERKLSEESESYKAAKDVTRLQDKPVNFLKPLNVILAKTGIQTNTIEKINRNRYVKHENLLDDFYQELGMVSRNYENQILEACSILKERLAESDKELELLMNRLADDEILVKYSMCDLNEIWNQVASISEPRRKLMHDLDEELDSIEVERSKQLIKILHTYGKQLVKTAHILTADVERLLDDEAQHINMSLLANKKSFAELFARLLTADVQREYKQRLRWQERVQDWRRLKKDAIIQSFE</sequence>
<dbReference type="STRING" id="10228.B3RNT9"/>
<dbReference type="HOGENOM" id="CLU_835047_0_0_1"/>
<dbReference type="PhylomeDB" id="B3RNT9"/>
<evidence type="ECO:0000313" key="2">
    <source>
        <dbReference type="EMBL" id="EDV27522.1"/>
    </source>
</evidence>